<dbReference type="RefSeq" id="WP_126704458.1">
    <property type="nucleotide sequence ID" value="NZ_CP034593.1"/>
</dbReference>
<gene>
    <name evidence="3" type="ORF">EJ997_10205</name>
</gene>
<dbReference type="Proteomes" id="UP000280344">
    <property type="component" value="Chromosome"/>
</dbReference>
<evidence type="ECO:0000313" key="4">
    <source>
        <dbReference type="Proteomes" id="UP000280344"/>
    </source>
</evidence>
<feature type="region of interest" description="Disordered" evidence="1">
    <location>
        <begin position="50"/>
        <end position="73"/>
    </location>
</feature>
<sequence length="160" mass="17541">MNERTVKPFWKRPLGITLIVLAVIVILGPILNALGFGDTTEANTDIIATDSETEPEETQEPTPATTEETDTVAEEDITDWVKGLRTDKAELIESATREDSGEIRVRTNIVDPRVQGISPEGTDALAICIAIADQGEDRVWIYEADGTTFVYMRDGICTEA</sequence>
<evidence type="ECO:0000256" key="1">
    <source>
        <dbReference type="SAM" id="MobiDB-lite"/>
    </source>
</evidence>
<reference evidence="3 4" key="1">
    <citation type="submission" date="2018-12" db="EMBL/GenBank/DDBJ databases">
        <title>Complete genome sequence of Flaviflexus sp. H23T48.</title>
        <authorList>
            <person name="Bae J.-W."/>
            <person name="Lee J.-Y."/>
        </authorList>
    </citation>
    <scope>NUCLEOTIDE SEQUENCE [LARGE SCALE GENOMIC DNA]</scope>
    <source>
        <strain evidence="3 4">H23T48</strain>
    </source>
</reference>
<keyword evidence="2" id="KW-1133">Transmembrane helix</keyword>
<evidence type="ECO:0000256" key="2">
    <source>
        <dbReference type="SAM" id="Phobius"/>
    </source>
</evidence>
<keyword evidence="2" id="KW-0812">Transmembrane</keyword>
<dbReference type="AlphaFoldDB" id="A0A3Q9G8Q8"/>
<proteinExistence type="predicted"/>
<dbReference type="KEGG" id="flh:EJ997_10205"/>
<feature type="transmembrane region" description="Helical" evidence="2">
    <location>
        <begin position="12"/>
        <end position="31"/>
    </location>
</feature>
<organism evidence="3 4">
    <name type="scientific">Flaviflexus ciconiae</name>
    <dbReference type="NCBI Taxonomy" id="2496867"/>
    <lineage>
        <taxon>Bacteria</taxon>
        <taxon>Bacillati</taxon>
        <taxon>Actinomycetota</taxon>
        <taxon>Actinomycetes</taxon>
        <taxon>Actinomycetales</taxon>
        <taxon>Actinomycetaceae</taxon>
        <taxon>Flaviflexus</taxon>
    </lineage>
</organism>
<name>A0A3Q9G8Q8_9ACTO</name>
<keyword evidence="4" id="KW-1185">Reference proteome</keyword>
<accession>A0A3Q9G8Q8</accession>
<keyword evidence="2" id="KW-0472">Membrane</keyword>
<protein>
    <submittedName>
        <fullName evidence="3">Uncharacterized protein</fullName>
    </submittedName>
</protein>
<evidence type="ECO:0000313" key="3">
    <source>
        <dbReference type="EMBL" id="AZQ77655.1"/>
    </source>
</evidence>
<dbReference type="EMBL" id="CP034593">
    <property type="protein sequence ID" value="AZQ77655.1"/>
    <property type="molecule type" value="Genomic_DNA"/>
</dbReference>